<proteinExistence type="predicted"/>
<feature type="compositionally biased region" description="Basic and acidic residues" evidence="1">
    <location>
        <begin position="64"/>
        <end position="74"/>
    </location>
</feature>
<dbReference type="Proteomes" id="UP001372834">
    <property type="component" value="Unassembled WGS sequence"/>
</dbReference>
<feature type="region of interest" description="Disordered" evidence="1">
    <location>
        <begin position="41"/>
        <end position="80"/>
    </location>
</feature>
<dbReference type="EMBL" id="JAWJWE010000006">
    <property type="protein sequence ID" value="KAK6632925.1"/>
    <property type="molecule type" value="Genomic_DNA"/>
</dbReference>
<evidence type="ECO:0000256" key="1">
    <source>
        <dbReference type="SAM" id="MobiDB-lite"/>
    </source>
</evidence>
<name>A0AAN8RZ26_POLSC</name>
<dbReference type="AlphaFoldDB" id="A0AAN8RZ26"/>
<organism evidence="2 3">
    <name type="scientific">Polyplax serrata</name>
    <name type="common">Common mouse louse</name>
    <dbReference type="NCBI Taxonomy" id="468196"/>
    <lineage>
        <taxon>Eukaryota</taxon>
        <taxon>Metazoa</taxon>
        <taxon>Ecdysozoa</taxon>
        <taxon>Arthropoda</taxon>
        <taxon>Hexapoda</taxon>
        <taxon>Insecta</taxon>
        <taxon>Pterygota</taxon>
        <taxon>Neoptera</taxon>
        <taxon>Paraneoptera</taxon>
        <taxon>Psocodea</taxon>
        <taxon>Troctomorpha</taxon>
        <taxon>Phthiraptera</taxon>
        <taxon>Anoplura</taxon>
        <taxon>Polyplacidae</taxon>
        <taxon>Polyplax</taxon>
    </lineage>
</organism>
<protein>
    <submittedName>
        <fullName evidence="2">Uncharacterized protein</fullName>
    </submittedName>
</protein>
<evidence type="ECO:0000313" key="2">
    <source>
        <dbReference type="EMBL" id="KAK6632925.1"/>
    </source>
</evidence>
<gene>
    <name evidence="2" type="ORF">RUM43_012668</name>
</gene>
<reference evidence="2 3" key="1">
    <citation type="submission" date="2023-10" db="EMBL/GenBank/DDBJ databases">
        <title>Genomes of two closely related lineages of the louse Polyplax serrata with different host specificities.</title>
        <authorList>
            <person name="Martinu J."/>
            <person name="Tarabai H."/>
            <person name="Stefka J."/>
            <person name="Hypsa V."/>
        </authorList>
    </citation>
    <scope>NUCLEOTIDE SEQUENCE [LARGE SCALE GENOMIC DNA]</scope>
    <source>
        <strain evidence="2">HR10_N</strain>
    </source>
</reference>
<accession>A0AAN8RZ26</accession>
<comment type="caution">
    <text evidence="2">The sequence shown here is derived from an EMBL/GenBank/DDBJ whole genome shotgun (WGS) entry which is preliminary data.</text>
</comment>
<sequence>MLWIGGANTERECGFDSRRKQVAVINWMIYEEEDWLATETSWKKTGRDRRVDDEDEEQQQQTQTRHDDNNREVGDNSTGE</sequence>
<evidence type="ECO:0000313" key="3">
    <source>
        <dbReference type="Proteomes" id="UP001372834"/>
    </source>
</evidence>